<evidence type="ECO:0000313" key="2">
    <source>
        <dbReference type="Proteomes" id="UP000276133"/>
    </source>
</evidence>
<name>A0A3M7PJR7_BRAPC</name>
<keyword evidence="2" id="KW-1185">Reference proteome</keyword>
<protein>
    <submittedName>
        <fullName evidence="1">Uncharacterized protein</fullName>
    </submittedName>
</protein>
<sequence>MIIHFWIYNKKINSAISKCTLQSAHHRNDEFRFIKKSMLTVQNFQFKSSFFSKKRKMSLNGEANSDDLCKPFIPAEHGLEPNWRLTKFSDLKG</sequence>
<comment type="caution">
    <text evidence="1">The sequence shown here is derived from an EMBL/GenBank/DDBJ whole genome shotgun (WGS) entry which is preliminary data.</text>
</comment>
<gene>
    <name evidence="1" type="ORF">BpHYR1_024835</name>
</gene>
<proteinExistence type="predicted"/>
<dbReference type="AlphaFoldDB" id="A0A3M7PJR7"/>
<dbReference type="EMBL" id="REGN01010255">
    <property type="protein sequence ID" value="RMZ99366.1"/>
    <property type="molecule type" value="Genomic_DNA"/>
</dbReference>
<accession>A0A3M7PJR7</accession>
<organism evidence="1 2">
    <name type="scientific">Brachionus plicatilis</name>
    <name type="common">Marine rotifer</name>
    <name type="synonym">Brachionus muelleri</name>
    <dbReference type="NCBI Taxonomy" id="10195"/>
    <lineage>
        <taxon>Eukaryota</taxon>
        <taxon>Metazoa</taxon>
        <taxon>Spiralia</taxon>
        <taxon>Gnathifera</taxon>
        <taxon>Rotifera</taxon>
        <taxon>Eurotatoria</taxon>
        <taxon>Monogononta</taxon>
        <taxon>Pseudotrocha</taxon>
        <taxon>Ploima</taxon>
        <taxon>Brachionidae</taxon>
        <taxon>Brachionus</taxon>
    </lineage>
</organism>
<evidence type="ECO:0000313" key="1">
    <source>
        <dbReference type="EMBL" id="RMZ99366.1"/>
    </source>
</evidence>
<dbReference type="Proteomes" id="UP000276133">
    <property type="component" value="Unassembled WGS sequence"/>
</dbReference>
<reference evidence="1 2" key="1">
    <citation type="journal article" date="2018" name="Sci. Rep.">
        <title>Genomic signatures of local adaptation to the degree of environmental predictability in rotifers.</title>
        <authorList>
            <person name="Franch-Gras L."/>
            <person name="Hahn C."/>
            <person name="Garcia-Roger E.M."/>
            <person name="Carmona M.J."/>
            <person name="Serra M."/>
            <person name="Gomez A."/>
        </authorList>
    </citation>
    <scope>NUCLEOTIDE SEQUENCE [LARGE SCALE GENOMIC DNA]</scope>
    <source>
        <strain evidence="1">HYR1</strain>
    </source>
</reference>